<evidence type="ECO:0000256" key="6">
    <source>
        <dbReference type="ARBA" id="ARBA00022827"/>
    </source>
</evidence>
<evidence type="ECO:0000313" key="13">
    <source>
        <dbReference type="EMBL" id="AGA68754.1"/>
    </source>
</evidence>
<dbReference type="InterPro" id="IPR024932">
    <property type="entry name" value="ApbE"/>
</dbReference>
<dbReference type="Pfam" id="PF02424">
    <property type="entry name" value="ApbE"/>
    <property type="match status" value="1"/>
</dbReference>
<dbReference type="KEGG" id="ddl:Desdi_1242"/>
<keyword evidence="4 10" id="KW-0808">Transferase</keyword>
<comment type="catalytic activity">
    <reaction evidence="9 10 12">
        <text>L-threonyl-[protein] + FAD = FMN-L-threonyl-[protein] + AMP + H(+)</text>
        <dbReference type="Rhea" id="RHEA:36847"/>
        <dbReference type="Rhea" id="RHEA-COMP:11060"/>
        <dbReference type="Rhea" id="RHEA-COMP:11061"/>
        <dbReference type="ChEBI" id="CHEBI:15378"/>
        <dbReference type="ChEBI" id="CHEBI:30013"/>
        <dbReference type="ChEBI" id="CHEBI:57692"/>
        <dbReference type="ChEBI" id="CHEBI:74257"/>
        <dbReference type="ChEBI" id="CHEBI:456215"/>
        <dbReference type="EC" id="2.7.1.180"/>
    </reaction>
</comment>
<dbReference type="HOGENOM" id="CLU_044403_1_0_9"/>
<organism evidence="13 14">
    <name type="scientific">Desulfitobacterium dichloroeliminans (strain LMG P-21439 / DCA1)</name>
    <dbReference type="NCBI Taxonomy" id="871963"/>
    <lineage>
        <taxon>Bacteria</taxon>
        <taxon>Bacillati</taxon>
        <taxon>Bacillota</taxon>
        <taxon>Clostridia</taxon>
        <taxon>Eubacteriales</taxon>
        <taxon>Desulfitobacteriaceae</taxon>
        <taxon>Desulfitobacterium</taxon>
    </lineage>
</organism>
<dbReference type="Gene3D" id="3.10.520.10">
    <property type="entry name" value="ApbE-like domains"/>
    <property type="match status" value="1"/>
</dbReference>
<dbReference type="PANTHER" id="PTHR30040">
    <property type="entry name" value="THIAMINE BIOSYNTHESIS LIPOPROTEIN APBE"/>
    <property type="match status" value="1"/>
</dbReference>
<dbReference type="PANTHER" id="PTHR30040:SF2">
    <property type="entry name" value="FAD:PROTEIN FMN TRANSFERASE"/>
    <property type="match status" value="1"/>
</dbReference>
<dbReference type="PIRSF" id="PIRSF006268">
    <property type="entry name" value="ApbE"/>
    <property type="match status" value="1"/>
</dbReference>
<evidence type="ECO:0000256" key="11">
    <source>
        <dbReference type="PIRSR" id="PIRSR006268-2"/>
    </source>
</evidence>
<name>L0F4I8_DESDL</name>
<dbReference type="EC" id="2.7.1.180" evidence="1 10"/>
<reference evidence="14" key="1">
    <citation type="submission" date="2012-02" db="EMBL/GenBank/DDBJ databases">
        <title>Complete sequence of Desulfitobacterium dichloroeliminans LMG P-21439.</title>
        <authorList>
            <person name="Lucas S."/>
            <person name="Han J."/>
            <person name="Lapidus A."/>
            <person name="Cheng J.-F."/>
            <person name="Goodwin L."/>
            <person name="Pitluck S."/>
            <person name="Peters L."/>
            <person name="Ovchinnikova G."/>
            <person name="Teshima H."/>
            <person name="Detter J.C."/>
            <person name="Han C."/>
            <person name="Tapia R."/>
            <person name="Land M."/>
            <person name="Hauser L."/>
            <person name="Kyrpides N."/>
            <person name="Ivanova N."/>
            <person name="Pagani I."/>
            <person name="Kruse T."/>
            <person name="de Vos W.M."/>
            <person name="Boon N."/>
            <person name="Smidt H."/>
            <person name="Woyke T."/>
        </authorList>
    </citation>
    <scope>NUCLEOTIDE SEQUENCE [LARGE SCALE GENOMIC DNA]</scope>
    <source>
        <strain evidence="14">LMG P-21439 / DCA1</strain>
    </source>
</reference>
<proteinExistence type="inferred from homology"/>
<comment type="function">
    <text evidence="12">Flavin transferase that catalyzes the transfer of the FMN moiety of FAD and its covalent binding to the hydroxyl group of a threonine residue in a target flavoprotein.</text>
</comment>
<comment type="subcellular location">
    <subcellularLocation>
        <location evidence="12">Cell inner membrane</location>
        <topology evidence="12">Lipid-anchor</topology>
        <orientation evidence="12">Periplasmic side</orientation>
    </subcellularLocation>
</comment>
<dbReference type="EMBL" id="CP003344">
    <property type="protein sequence ID" value="AGA68754.1"/>
    <property type="molecule type" value="Genomic_DNA"/>
</dbReference>
<keyword evidence="12" id="KW-0997">Cell inner membrane</keyword>
<accession>L0F4I8</accession>
<keyword evidence="5 10" id="KW-0479">Metal-binding</keyword>
<sequence>MLIIIKEQAKKWVASIAIVLLSVGLLAGCNGKAVQKEAPEAFEATDFAMGTIISQRVFGADGQAAIDETTEKMNSLEALLTFNAPGGDVNKLNENAGKQRVSLDAETLRIINKSQEVSELSGGAFDATIGPIVKSWGIGSAGERIPSEAELHKLLPLVNYQDLIIEGNTGYLKNEGQAVDLGGIAKGYAGDVAVEIYKKHGIESAFINLGGNVVTMGSKPDGSPWRVGVRNPRPSNAESGELVGMVEVIDKAVVTAGDDQRFFEEGGIRYHHILNPHTGYPAQSDLMSITLITDSSLEADALDTAAFILGLEKGRAMLEQYGGVEAIFITQDKKVYVTKGIKDSFEFNDASKEYEYVKE</sequence>
<dbReference type="GO" id="GO:0016740">
    <property type="term" value="F:transferase activity"/>
    <property type="evidence" value="ECO:0007669"/>
    <property type="project" value="UniProtKB-UniRule"/>
</dbReference>
<evidence type="ECO:0000256" key="3">
    <source>
        <dbReference type="ARBA" id="ARBA00022630"/>
    </source>
</evidence>
<evidence type="ECO:0000256" key="10">
    <source>
        <dbReference type="PIRNR" id="PIRNR006268"/>
    </source>
</evidence>
<evidence type="ECO:0000256" key="4">
    <source>
        <dbReference type="ARBA" id="ARBA00022679"/>
    </source>
</evidence>
<comment type="cofactor">
    <cofactor evidence="11">
        <name>Mg(2+)</name>
        <dbReference type="ChEBI" id="CHEBI:18420"/>
    </cofactor>
    <cofactor evidence="11">
        <name>Mn(2+)</name>
        <dbReference type="ChEBI" id="CHEBI:29035"/>
    </cofactor>
    <text evidence="11">Magnesium. Can also use manganese.</text>
</comment>
<keyword evidence="14" id="KW-1185">Reference proteome</keyword>
<keyword evidence="12" id="KW-1003">Cell membrane</keyword>
<dbReference type="Proteomes" id="UP000010797">
    <property type="component" value="Chromosome"/>
</dbReference>
<evidence type="ECO:0000313" key="14">
    <source>
        <dbReference type="Proteomes" id="UP000010797"/>
    </source>
</evidence>
<keyword evidence="12 13" id="KW-0449">Lipoprotein</keyword>
<dbReference type="SUPFAM" id="SSF143631">
    <property type="entry name" value="ApbE-like"/>
    <property type="match status" value="1"/>
</dbReference>
<feature type="binding site" evidence="11">
    <location>
        <position position="304"/>
    </location>
    <ligand>
        <name>Mg(2+)</name>
        <dbReference type="ChEBI" id="CHEBI:18420"/>
    </ligand>
</feature>
<evidence type="ECO:0000256" key="1">
    <source>
        <dbReference type="ARBA" id="ARBA00011955"/>
    </source>
</evidence>
<feature type="binding site" evidence="11">
    <location>
        <position position="183"/>
    </location>
    <ligand>
        <name>Mg(2+)</name>
        <dbReference type="ChEBI" id="CHEBI:18420"/>
    </ligand>
</feature>
<dbReference type="PROSITE" id="PS51257">
    <property type="entry name" value="PROKAR_LIPOPROTEIN"/>
    <property type="match status" value="1"/>
</dbReference>
<evidence type="ECO:0000256" key="12">
    <source>
        <dbReference type="RuleBase" id="RU363002"/>
    </source>
</evidence>
<evidence type="ECO:0000256" key="5">
    <source>
        <dbReference type="ARBA" id="ARBA00022723"/>
    </source>
</evidence>
<gene>
    <name evidence="13" type="ordered locus">Desdi_1242</name>
</gene>
<dbReference type="AlphaFoldDB" id="L0F4I8"/>
<dbReference type="STRING" id="871963.Desdi_1242"/>
<keyword evidence="12" id="KW-0472">Membrane</keyword>
<comment type="similarity">
    <text evidence="10 12">Belongs to the ApbE family.</text>
</comment>
<protein>
    <recommendedName>
        <fullName evidence="2 10">FAD:protein FMN transferase</fullName>
        <ecNumber evidence="1 10">2.7.1.180</ecNumber>
    </recommendedName>
    <alternativeName>
        <fullName evidence="8 10">Flavin transferase</fullName>
    </alternativeName>
</protein>
<keyword evidence="7 10" id="KW-0460">Magnesium</keyword>
<dbReference type="GO" id="GO:0046872">
    <property type="term" value="F:metal ion binding"/>
    <property type="evidence" value="ECO:0007669"/>
    <property type="project" value="UniProtKB-UniRule"/>
</dbReference>
<keyword evidence="3 10" id="KW-0285">Flavoprotein</keyword>
<dbReference type="eggNOG" id="COG1477">
    <property type="taxonomic scope" value="Bacteria"/>
</dbReference>
<evidence type="ECO:0000256" key="7">
    <source>
        <dbReference type="ARBA" id="ARBA00022842"/>
    </source>
</evidence>
<evidence type="ECO:0000256" key="8">
    <source>
        <dbReference type="ARBA" id="ARBA00031306"/>
    </source>
</evidence>
<evidence type="ECO:0000256" key="9">
    <source>
        <dbReference type="ARBA" id="ARBA00048540"/>
    </source>
</evidence>
<feature type="binding site" evidence="11">
    <location>
        <position position="300"/>
    </location>
    <ligand>
        <name>Mg(2+)</name>
        <dbReference type="ChEBI" id="CHEBI:18420"/>
    </ligand>
</feature>
<dbReference type="InterPro" id="IPR003374">
    <property type="entry name" value="ApbE-like_sf"/>
</dbReference>
<dbReference type="GO" id="GO:0005886">
    <property type="term" value="C:plasma membrane"/>
    <property type="evidence" value="ECO:0007669"/>
    <property type="project" value="UniProtKB-SubCell"/>
</dbReference>
<evidence type="ECO:0000256" key="2">
    <source>
        <dbReference type="ARBA" id="ARBA00016337"/>
    </source>
</evidence>
<keyword evidence="6 10" id="KW-0274">FAD</keyword>